<organism evidence="12 13">
    <name type="scientific">Streptomyces pyxinae</name>
    <dbReference type="NCBI Taxonomy" id="2970734"/>
    <lineage>
        <taxon>Bacteria</taxon>
        <taxon>Bacillati</taxon>
        <taxon>Actinomycetota</taxon>
        <taxon>Actinomycetes</taxon>
        <taxon>Kitasatosporales</taxon>
        <taxon>Streptomycetaceae</taxon>
        <taxon>Streptomyces</taxon>
    </lineage>
</organism>
<evidence type="ECO:0000256" key="9">
    <source>
        <dbReference type="ARBA" id="ARBA00030757"/>
    </source>
</evidence>
<evidence type="ECO:0000256" key="4">
    <source>
        <dbReference type="ARBA" id="ARBA00013346"/>
    </source>
</evidence>
<evidence type="ECO:0000256" key="8">
    <source>
        <dbReference type="ARBA" id="ARBA00022691"/>
    </source>
</evidence>
<comment type="subcellular location">
    <subcellularLocation>
        <location evidence="1">Cytoplasm</location>
    </subcellularLocation>
</comment>
<evidence type="ECO:0000256" key="7">
    <source>
        <dbReference type="ARBA" id="ARBA00022679"/>
    </source>
</evidence>
<gene>
    <name evidence="12" type="ORF">NX801_25820</name>
</gene>
<dbReference type="Pfam" id="PF01135">
    <property type="entry name" value="PCMT"/>
    <property type="match status" value="1"/>
</dbReference>
<dbReference type="Gene3D" id="3.40.50.150">
    <property type="entry name" value="Vaccinia Virus protein VP39"/>
    <property type="match status" value="1"/>
</dbReference>
<evidence type="ECO:0000256" key="10">
    <source>
        <dbReference type="ARBA" id="ARBA00031323"/>
    </source>
</evidence>
<dbReference type="PANTHER" id="PTHR11579">
    <property type="entry name" value="PROTEIN-L-ISOASPARTATE O-METHYLTRANSFERASE"/>
    <property type="match status" value="1"/>
</dbReference>
<dbReference type="SUPFAM" id="SSF53335">
    <property type="entry name" value="S-adenosyl-L-methionine-dependent methyltransferases"/>
    <property type="match status" value="1"/>
</dbReference>
<comment type="similarity">
    <text evidence="2">Belongs to the methyltransferase superfamily. L-isoaspartyl/D-aspartyl protein methyltransferase family.</text>
</comment>
<evidence type="ECO:0000256" key="5">
    <source>
        <dbReference type="ARBA" id="ARBA00022490"/>
    </source>
</evidence>
<dbReference type="EMBL" id="JANUGQ010000029">
    <property type="protein sequence ID" value="MCS0639001.1"/>
    <property type="molecule type" value="Genomic_DNA"/>
</dbReference>
<accession>A0ABT2CQP1</accession>
<keyword evidence="6 12" id="KW-0489">Methyltransferase</keyword>
<dbReference type="PANTHER" id="PTHR11579:SF0">
    <property type="entry name" value="PROTEIN-L-ISOASPARTATE(D-ASPARTATE) O-METHYLTRANSFERASE"/>
    <property type="match status" value="1"/>
</dbReference>
<evidence type="ECO:0000256" key="11">
    <source>
        <dbReference type="ARBA" id="ARBA00031350"/>
    </source>
</evidence>
<evidence type="ECO:0000256" key="2">
    <source>
        <dbReference type="ARBA" id="ARBA00005369"/>
    </source>
</evidence>
<dbReference type="GO" id="GO:0008168">
    <property type="term" value="F:methyltransferase activity"/>
    <property type="evidence" value="ECO:0007669"/>
    <property type="project" value="UniProtKB-KW"/>
</dbReference>
<keyword evidence="7" id="KW-0808">Transferase</keyword>
<dbReference type="InterPro" id="IPR029063">
    <property type="entry name" value="SAM-dependent_MTases_sf"/>
</dbReference>
<dbReference type="InterPro" id="IPR000682">
    <property type="entry name" value="PCMT"/>
</dbReference>
<dbReference type="RefSeq" id="WP_258790312.1">
    <property type="nucleotide sequence ID" value="NZ_JANUGQ010000029.1"/>
</dbReference>
<reference evidence="12" key="1">
    <citation type="submission" date="2022-08" db="EMBL/GenBank/DDBJ databases">
        <authorList>
            <person name="Somphong A."/>
            <person name="Phongsopitanun W."/>
        </authorList>
    </citation>
    <scope>NUCLEOTIDE SEQUENCE</scope>
    <source>
        <strain evidence="12">LP05-1</strain>
    </source>
</reference>
<dbReference type="EC" id="2.1.1.77" evidence="3"/>
<keyword evidence="13" id="KW-1185">Reference proteome</keyword>
<name>A0ABT2CQP1_9ACTN</name>
<evidence type="ECO:0000256" key="1">
    <source>
        <dbReference type="ARBA" id="ARBA00004496"/>
    </source>
</evidence>
<proteinExistence type="inferred from homology"/>
<sequence length="376" mass="40936">MTTPQALVDALTGEGTLPDTWAEAVRAVPRALFLPDEIEVGGRRVDRSSDPARWLAAVYADVPVITQVNDGRPAPEGDYRLPTSSSSMPSVMLEMLELLDVHPGQRVLEAGTGTGYHAAWLCHRLGDRNVTSVDIDAGLVERAAKALAAAGYAPRLGAGDAAAGWPEGAPYDRLIATYTVPEIPYAWVEQAPGGRIVAPWGGSFFSHSYAVLDVADGRATGRFTGWPAFMRGRVARPHRGFLSDFHHRDDRGEPGRTDLDPRAFTTDPDGLFHTGLALPDAWYLLAEARDDSGEATLWLLADDRRSWATVEYVPGAGRYETEQFGPRRLWTEAETAYRRWQALGAPSRDRAGLTVDPAGQHLWLDTPDHPLPGPTP</sequence>
<evidence type="ECO:0000313" key="12">
    <source>
        <dbReference type="EMBL" id="MCS0639001.1"/>
    </source>
</evidence>
<evidence type="ECO:0000313" key="13">
    <source>
        <dbReference type="Proteomes" id="UP001431313"/>
    </source>
</evidence>
<keyword evidence="8" id="KW-0949">S-adenosyl-L-methionine</keyword>
<dbReference type="CDD" id="cd02440">
    <property type="entry name" value="AdoMet_MTases"/>
    <property type="match status" value="1"/>
</dbReference>
<evidence type="ECO:0000256" key="6">
    <source>
        <dbReference type="ARBA" id="ARBA00022603"/>
    </source>
</evidence>
<evidence type="ECO:0000256" key="3">
    <source>
        <dbReference type="ARBA" id="ARBA00011890"/>
    </source>
</evidence>
<keyword evidence="5" id="KW-0963">Cytoplasm</keyword>
<protein>
    <recommendedName>
        <fullName evidence="4">Protein-L-isoaspartate O-methyltransferase</fullName>
        <ecNumber evidence="3">2.1.1.77</ecNumber>
    </recommendedName>
    <alternativeName>
        <fullName evidence="11">L-isoaspartyl protein carboxyl methyltransferase</fullName>
    </alternativeName>
    <alternativeName>
        <fullName evidence="9">Protein L-isoaspartyl methyltransferase</fullName>
    </alternativeName>
    <alternativeName>
        <fullName evidence="10">Protein-beta-aspartate methyltransferase</fullName>
    </alternativeName>
</protein>
<dbReference type="Proteomes" id="UP001431313">
    <property type="component" value="Unassembled WGS sequence"/>
</dbReference>
<comment type="caution">
    <text evidence="12">The sequence shown here is derived from an EMBL/GenBank/DDBJ whole genome shotgun (WGS) entry which is preliminary data.</text>
</comment>
<dbReference type="GO" id="GO:0032259">
    <property type="term" value="P:methylation"/>
    <property type="evidence" value="ECO:0007669"/>
    <property type="project" value="UniProtKB-KW"/>
</dbReference>